<organism evidence="1 2">
    <name type="scientific">Schistosoma mattheei</name>
    <dbReference type="NCBI Taxonomy" id="31246"/>
    <lineage>
        <taxon>Eukaryota</taxon>
        <taxon>Metazoa</taxon>
        <taxon>Spiralia</taxon>
        <taxon>Lophotrochozoa</taxon>
        <taxon>Platyhelminthes</taxon>
        <taxon>Trematoda</taxon>
        <taxon>Digenea</taxon>
        <taxon>Strigeidida</taxon>
        <taxon>Schistosomatoidea</taxon>
        <taxon>Schistosomatidae</taxon>
        <taxon>Schistosoma</taxon>
    </lineage>
</organism>
<reference evidence="1 2" key="1">
    <citation type="submission" date="2018-11" db="EMBL/GenBank/DDBJ databases">
        <authorList>
            <consortium name="Pathogen Informatics"/>
        </authorList>
    </citation>
    <scope>NUCLEOTIDE SEQUENCE [LARGE SCALE GENOMIC DNA]</scope>
    <source>
        <strain>Denwood</strain>
        <strain evidence="2">Zambia</strain>
    </source>
</reference>
<sequence>MSEFRWKDRGNKCRITHIRCCIMQFQKFLQNFHKTWSVTWFTLPCT</sequence>
<evidence type="ECO:0000313" key="2">
    <source>
        <dbReference type="Proteomes" id="UP000269396"/>
    </source>
</evidence>
<gene>
    <name evidence="1" type="ORF">SMTD_LOCUS2068</name>
</gene>
<name>A0A183NIY2_9TREM</name>
<accession>A0A183NIY2</accession>
<dbReference type="Proteomes" id="UP000269396">
    <property type="component" value="Unassembled WGS sequence"/>
</dbReference>
<evidence type="ECO:0000313" key="1">
    <source>
        <dbReference type="EMBL" id="VDO83963.1"/>
    </source>
</evidence>
<keyword evidence="2" id="KW-1185">Reference proteome</keyword>
<dbReference type="AlphaFoldDB" id="A0A183NIY2"/>
<proteinExistence type="predicted"/>
<protein>
    <submittedName>
        <fullName evidence="1">Uncharacterized protein</fullName>
    </submittedName>
</protein>
<dbReference type="EMBL" id="UZAL01002621">
    <property type="protein sequence ID" value="VDO83963.1"/>
    <property type="molecule type" value="Genomic_DNA"/>
</dbReference>